<name>G5GND4_9FIRM</name>
<dbReference type="Proteomes" id="UP000004129">
    <property type="component" value="Unassembled WGS sequence"/>
</dbReference>
<dbReference type="HOGENOM" id="CLU_214258_0_0_9"/>
<protein>
    <submittedName>
        <fullName evidence="1">Uncharacterized protein</fullName>
    </submittedName>
</protein>
<keyword evidence="2" id="KW-1185">Reference proteome</keyword>
<comment type="caution">
    <text evidence="1">The sequence shown here is derived from an EMBL/GenBank/DDBJ whole genome shotgun (WGS) entry which is preliminary data.</text>
</comment>
<proteinExistence type="predicted"/>
<dbReference type="RefSeq" id="WP_006692338.1">
    <property type="nucleotide sequence ID" value="NZ_JH376798.1"/>
</dbReference>
<sequence>MKSVGLVQIFCPVKETNRTHSKGYVEDLSTQTGRKRCAKTAVLNLSVLP</sequence>
<dbReference type="EMBL" id="ACZM01000007">
    <property type="protein sequence ID" value="EHG21471.1"/>
    <property type="molecule type" value="Genomic_DNA"/>
</dbReference>
<dbReference type="eggNOG" id="ENOG502ZGWQ">
    <property type="taxonomic scope" value="Bacteria"/>
</dbReference>
<gene>
    <name evidence="1" type="ORF">HMPREF9334_00888</name>
</gene>
<evidence type="ECO:0000313" key="1">
    <source>
        <dbReference type="EMBL" id="EHG21471.1"/>
    </source>
</evidence>
<reference evidence="1 2" key="1">
    <citation type="submission" date="2011-08" db="EMBL/GenBank/DDBJ databases">
        <title>The Genome Sequence of Selenomonas infelix ATCC 43532.</title>
        <authorList>
            <consortium name="The Broad Institute Genome Sequencing Platform"/>
            <person name="Earl A."/>
            <person name="Ward D."/>
            <person name="Feldgarden M."/>
            <person name="Gevers D."/>
            <person name="Izard J."/>
            <person name="Blanton J.M."/>
            <person name="Baranova O.V."/>
            <person name="Dewhirst F.E."/>
            <person name="Young S.K."/>
            <person name="Zeng Q."/>
            <person name="Gargeya S."/>
            <person name="Fitzgerald M."/>
            <person name="Haas B."/>
            <person name="Abouelleil A."/>
            <person name="Alvarado L."/>
            <person name="Arachchi H.M."/>
            <person name="Berlin A."/>
            <person name="Brown A."/>
            <person name="Chapman S.B."/>
            <person name="Chen Z."/>
            <person name="Dunbar C."/>
            <person name="Freedman E."/>
            <person name="Gearin G."/>
            <person name="Gellesch M."/>
            <person name="Goldberg J."/>
            <person name="Griggs A."/>
            <person name="Gujja S."/>
            <person name="Heiman D."/>
            <person name="Howarth C."/>
            <person name="Larson L."/>
            <person name="Lui A."/>
            <person name="MacDonald P.J.P."/>
            <person name="Montmayeur A."/>
            <person name="Murphy C."/>
            <person name="Neiman D."/>
            <person name="Pearson M."/>
            <person name="Priest M."/>
            <person name="Roberts A."/>
            <person name="Saif S."/>
            <person name="Shea T."/>
            <person name="Shenoy N."/>
            <person name="Sisk P."/>
            <person name="Stolte C."/>
            <person name="Sykes S."/>
            <person name="Wortman J."/>
            <person name="Nusbaum C."/>
            <person name="Birren B."/>
        </authorList>
    </citation>
    <scope>NUCLEOTIDE SEQUENCE [LARGE SCALE GENOMIC DNA]</scope>
    <source>
        <strain evidence="1 2">ATCC 43532</strain>
    </source>
</reference>
<dbReference type="AlphaFoldDB" id="G5GND4"/>
<organism evidence="1 2">
    <name type="scientific">Selenomonas infelix ATCC 43532</name>
    <dbReference type="NCBI Taxonomy" id="679201"/>
    <lineage>
        <taxon>Bacteria</taxon>
        <taxon>Bacillati</taxon>
        <taxon>Bacillota</taxon>
        <taxon>Negativicutes</taxon>
        <taxon>Selenomonadales</taxon>
        <taxon>Selenomonadaceae</taxon>
        <taxon>Selenomonas</taxon>
    </lineage>
</organism>
<accession>G5GND4</accession>
<evidence type="ECO:0000313" key="2">
    <source>
        <dbReference type="Proteomes" id="UP000004129"/>
    </source>
</evidence>